<keyword evidence="2" id="KW-1185">Reference proteome</keyword>
<accession>A0A1M5E363</accession>
<dbReference type="Proteomes" id="UP000184164">
    <property type="component" value="Unassembled WGS sequence"/>
</dbReference>
<dbReference type="STRING" id="1484053.SAMN05444274_10862"/>
<reference evidence="1 2" key="1">
    <citation type="submission" date="2016-11" db="EMBL/GenBank/DDBJ databases">
        <authorList>
            <person name="Jaros S."/>
            <person name="Januszkiewicz K."/>
            <person name="Wedrychowicz H."/>
        </authorList>
    </citation>
    <scope>NUCLEOTIDE SEQUENCE [LARGE SCALE GENOMIC DNA]</scope>
    <source>
        <strain evidence="1 2">DSM 26910</strain>
    </source>
</reference>
<sequence length="66" mass="7913">MHIVNITWIFVIYIFIFRSESLYAQPDTIKYFFGGHTYQWHTAGDKVDERLEKMDFFGIRRHLVGG</sequence>
<dbReference type="AlphaFoldDB" id="A0A1M5E363"/>
<dbReference type="EMBL" id="FQUM01000008">
    <property type="protein sequence ID" value="SHF73512.1"/>
    <property type="molecule type" value="Genomic_DNA"/>
</dbReference>
<organism evidence="1 2">
    <name type="scientific">Mariniphaga anaerophila</name>
    <dbReference type="NCBI Taxonomy" id="1484053"/>
    <lineage>
        <taxon>Bacteria</taxon>
        <taxon>Pseudomonadati</taxon>
        <taxon>Bacteroidota</taxon>
        <taxon>Bacteroidia</taxon>
        <taxon>Marinilabiliales</taxon>
        <taxon>Prolixibacteraceae</taxon>
        <taxon>Mariniphaga</taxon>
    </lineage>
</organism>
<protein>
    <submittedName>
        <fullName evidence="1">Uncharacterized protein</fullName>
    </submittedName>
</protein>
<name>A0A1M5E363_9BACT</name>
<evidence type="ECO:0000313" key="2">
    <source>
        <dbReference type="Proteomes" id="UP000184164"/>
    </source>
</evidence>
<evidence type="ECO:0000313" key="1">
    <source>
        <dbReference type="EMBL" id="SHF73512.1"/>
    </source>
</evidence>
<proteinExistence type="predicted"/>
<gene>
    <name evidence="1" type="ORF">SAMN05444274_10862</name>
</gene>